<reference evidence="7" key="1">
    <citation type="submission" date="2021-10" db="EMBL/GenBank/DDBJ databases">
        <title>De novo Genome Assembly of Clathrus columnatus (Basidiomycota, Fungi) Using Illumina and Nanopore Sequence Data.</title>
        <authorList>
            <person name="Ogiso-Tanaka E."/>
            <person name="Itagaki H."/>
            <person name="Hosoya T."/>
            <person name="Hosaka K."/>
        </authorList>
    </citation>
    <scope>NUCLEOTIDE SEQUENCE</scope>
    <source>
        <strain evidence="7">MO-923</strain>
    </source>
</reference>
<name>A0AAV5A2I9_9AGAM</name>
<keyword evidence="2" id="KW-0808">Transferase</keyword>
<dbReference type="InterPro" id="IPR004166">
    <property type="entry name" value="a-kinase_dom"/>
</dbReference>
<evidence type="ECO:0000256" key="5">
    <source>
        <dbReference type="ARBA" id="ARBA00022840"/>
    </source>
</evidence>
<dbReference type="Pfam" id="PF02816">
    <property type="entry name" value="Alpha_kinase"/>
    <property type="match status" value="1"/>
</dbReference>
<dbReference type="CDD" id="cd04515">
    <property type="entry name" value="Alpha_kinase"/>
    <property type="match status" value="1"/>
</dbReference>
<dbReference type="AlphaFoldDB" id="A0AAV5A2I9"/>
<dbReference type="PANTHER" id="PTHR45992">
    <property type="entry name" value="EUKARYOTIC ELONGATION FACTOR 2 KINASE-RELATED"/>
    <property type="match status" value="1"/>
</dbReference>
<accession>A0AAV5A2I9</accession>
<dbReference type="GO" id="GO:0004674">
    <property type="term" value="F:protein serine/threonine kinase activity"/>
    <property type="evidence" value="ECO:0007669"/>
    <property type="project" value="UniProtKB-KW"/>
</dbReference>
<dbReference type="SUPFAM" id="SSF56112">
    <property type="entry name" value="Protein kinase-like (PK-like)"/>
    <property type="match status" value="1"/>
</dbReference>
<comment type="caution">
    <text evidence="7">The sequence shown here is derived from an EMBL/GenBank/DDBJ whole genome shotgun (WGS) entry which is preliminary data.</text>
</comment>
<evidence type="ECO:0000256" key="4">
    <source>
        <dbReference type="ARBA" id="ARBA00022777"/>
    </source>
</evidence>
<evidence type="ECO:0000259" key="6">
    <source>
        <dbReference type="PROSITE" id="PS51158"/>
    </source>
</evidence>
<sequence length="413" mass="46782">MYRAVWGNDVFAAKCFDDLKPLVDKVSNADNQSHIQNELSRHITATHLGVQFVEFAKSKGVQVYEKFTFSDSWIAVVADGPRPGWAYLMAPMLSTRDVIKFSGTNTAGANESNRGKTMDTFAHFSLFITEEDLVLTDIQEYVEGYQFSEMLTLFDLMTHTKNGNSGLGDDGVDGIERFKKQHRCNSLCERLRLSDSESFDAGSLDLKRSRRTLSLDTETLNNPSSSARSKRSRLFTNVSSSSSLVEPISNPQSPITISDGSSQQKNQEIVVDVEITVWGRRKNDDGEFIEAELLPNVGEEKKVSFKLIWMKENYIILTVSNYGGNLYQEFESLAISKDVVIARLNFDYQLLRYIKNRKEELELLCGSVSAYSKIYYFFNDMELTNILIKATLVAFSHFSYEAYGKDVVHTDWA</sequence>
<keyword evidence="5" id="KW-0067">ATP-binding</keyword>
<dbReference type="SMART" id="SM00811">
    <property type="entry name" value="Alpha_kinase"/>
    <property type="match status" value="1"/>
</dbReference>
<evidence type="ECO:0000256" key="1">
    <source>
        <dbReference type="ARBA" id="ARBA00022527"/>
    </source>
</evidence>
<gene>
    <name evidence="7" type="ORF">Clacol_001049</name>
</gene>
<dbReference type="InterPro" id="IPR011009">
    <property type="entry name" value="Kinase-like_dom_sf"/>
</dbReference>
<dbReference type="InterPro" id="IPR051852">
    <property type="entry name" value="Alpha-type_PK"/>
</dbReference>
<protein>
    <recommendedName>
        <fullName evidence="6">Alpha-type protein kinase domain-containing protein</fullName>
    </recommendedName>
</protein>
<keyword evidence="1" id="KW-0723">Serine/threonine-protein kinase</keyword>
<organism evidence="7 8">
    <name type="scientific">Clathrus columnatus</name>
    <dbReference type="NCBI Taxonomy" id="1419009"/>
    <lineage>
        <taxon>Eukaryota</taxon>
        <taxon>Fungi</taxon>
        <taxon>Dikarya</taxon>
        <taxon>Basidiomycota</taxon>
        <taxon>Agaricomycotina</taxon>
        <taxon>Agaricomycetes</taxon>
        <taxon>Phallomycetidae</taxon>
        <taxon>Phallales</taxon>
        <taxon>Clathraceae</taxon>
        <taxon>Clathrus</taxon>
    </lineage>
</organism>
<evidence type="ECO:0000256" key="2">
    <source>
        <dbReference type="ARBA" id="ARBA00022679"/>
    </source>
</evidence>
<dbReference type="Gene3D" id="3.20.200.10">
    <property type="entry name" value="MHCK/EF2 kinase"/>
    <property type="match status" value="1"/>
</dbReference>
<evidence type="ECO:0000256" key="3">
    <source>
        <dbReference type="ARBA" id="ARBA00022741"/>
    </source>
</evidence>
<dbReference type="Proteomes" id="UP001050691">
    <property type="component" value="Unassembled WGS sequence"/>
</dbReference>
<keyword evidence="4" id="KW-0418">Kinase</keyword>
<feature type="non-terminal residue" evidence="7">
    <location>
        <position position="413"/>
    </location>
</feature>
<dbReference type="GO" id="GO:0005524">
    <property type="term" value="F:ATP binding"/>
    <property type="evidence" value="ECO:0007669"/>
    <property type="project" value="UniProtKB-KW"/>
</dbReference>
<dbReference type="EMBL" id="BPWL01000001">
    <property type="protein sequence ID" value="GJJ06853.1"/>
    <property type="molecule type" value="Genomic_DNA"/>
</dbReference>
<evidence type="ECO:0000313" key="7">
    <source>
        <dbReference type="EMBL" id="GJJ06853.1"/>
    </source>
</evidence>
<keyword evidence="3" id="KW-0547">Nucleotide-binding</keyword>
<dbReference type="PANTHER" id="PTHR45992:SF11">
    <property type="entry name" value="ALPHA-TYPE PROTEIN KINASE DOMAIN-CONTAINING PROTEIN"/>
    <property type="match status" value="1"/>
</dbReference>
<evidence type="ECO:0000313" key="8">
    <source>
        <dbReference type="Proteomes" id="UP001050691"/>
    </source>
</evidence>
<proteinExistence type="predicted"/>
<keyword evidence="8" id="KW-1185">Reference proteome</keyword>
<feature type="domain" description="Alpha-type protein kinase" evidence="6">
    <location>
        <begin position="1"/>
        <end position="196"/>
    </location>
</feature>
<dbReference type="PROSITE" id="PS51158">
    <property type="entry name" value="ALPHA_KINASE"/>
    <property type="match status" value="1"/>
</dbReference>